<organism evidence="4 5">
    <name type="scientific">Ciona intestinalis</name>
    <name type="common">Transparent sea squirt</name>
    <name type="synonym">Ascidia intestinalis</name>
    <dbReference type="NCBI Taxonomy" id="7719"/>
    <lineage>
        <taxon>Eukaryota</taxon>
        <taxon>Metazoa</taxon>
        <taxon>Chordata</taxon>
        <taxon>Tunicata</taxon>
        <taxon>Ascidiacea</taxon>
        <taxon>Phlebobranchia</taxon>
        <taxon>Cionidae</taxon>
        <taxon>Ciona</taxon>
    </lineage>
</organism>
<dbReference type="GeneTree" id="ENSGT00940000170698"/>
<dbReference type="GO" id="GO:0005085">
    <property type="term" value="F:guanyl-nucleotide exchange factor activity"/>
    <property type="evidence" value="ECO:0007669"/>
    <property type="project" value="InterPro"/>
</dbReference>
<name>F6SSR3_CIOIN</name>
<dbReference type="InParanoid" id="F6SSR3"/>
<dbReference type="PROSITE" id="PS50003">
    <property type="entry name" value="PH_DOMAIN"/>
    <property type="match status" value="1"/>
</dbReference>
<protein>
    <submittedName>
        <fullName evidence="4">Uncharacterized protein</fullName>
    </submittedName>
</protein>
<accession>F6SSR3</accession>
<dbReference type="InterPro" id="IPR000219">
    <property type="entry name" value="DH_dom"/>
</dbReference>
<dbReference type="InterPro" id="IPR011993">
    <property type="entry name" value="PH-like_dom_sf"/>
</dbReference>
<dbReference type="Proteomes" id="UP000008144">
    <property type="component" value="Chromosome 3"/>
</dbReference>
<proteinExistence type="predicted"/>
<evidence type="ECO:0000256" key="1">
    <source>
        <dbReference type="SAM" id="MobiDB-lite"/>
    </source>
</evidence>
<dbReference type="STRING" id="7719.ENSCINP00000004435"/>
<sequence>MHSQSGTTLTIGSPVQIKEPDTTGKSKVALIIEELISTEQEYVKSLNYVIENYFPEMCRLDIPQALRCKRNVIFGNIEKIAEFHSGYFLDDLEKCSGSPSQVAKVFQVHRDSFGLYALYSKNKPLSDELLQEHGNEFFKAKQLQLKDKMDLASYLLKPVQRMGKYALLLHAMAKRATGSEERSLKEAEEMVKFQLRHGNDLLTMSSIQECDVNLKEQGNLLRQEQFVINAGRKKYVRRVFLFEDLVLFSKPIHVHGGHDIYQYKCSYKTAEIGITENIGDSGIKFEIWFRRRRSQASQDRFVLQSSTKAIKRSWVEEIRGMLWKQALRNRDNRKMEMTVMGVGSKPHLDLAGSSVNRITDRSVLPSTVDLSERLSRSRTRASIAVSSFDHSSTSKRPHSTISTSSSTSSVGSGGNQSGSIVSSLNL</sequence>
<dbReference type="Gene3D" id="1.20.900.10">
    <property type="entry name" value="Dbl homology (DH) domain"/>
    <property type="match status" value="1"/>
</dbReference>
<dbReference type="PROSITE" id="PS50010">
    <property type="entry name" value="DH_2"/>
    <property type="match status" value="1"/>
</dbReference>
<dbReference type="PANTHER" id="PTHR45845">
    <property type="entry name" value="RHO GUANINE NUCLEOTIDE EXCHANGE FACTOR-RELATED"/>
    <property type="match status" value="1"/>
</dbReference>
<dbReference type="InterPro" id="IPR055251">
    <property type="entry name" value="SOS1_NGEF_PH"/>
</dbReference>
<dbReference type="CDD" id="cd13242">
    <property type="entry name" value="PH_puratrophin-1"/>
    <property type="match status" value="1"/>
</dbReference>
<evidence type="ECO:0000313" key="4">
    <source>
        <dbReference type="Ensembl" id="ENSCINP00000004435.3"/>
    </source>
</evidence>
<dbReference type="OMA" id="GFLKHEE"/>
<dbReference type="SUPFAM" id="SSF48065">
    <property type="entry name" value="DBL homology domain (DH-domain)"/>
    <property type="match status" value="1"/>
</dbReference>
<dbReference type="FunCoup" id="F6SSR3">
    <property type="interactions" value="1"/>
</dbReference>
<evidence type="ECO:0000259" key="3">
    <source>
        <dbReference type="PROSITE" id="PS50010"/>
    </source>
</evidence>
<dbReference type="AlphaFoldDB" id="F6SSR3"/>
<dbReference type="Gene3D" id="2.30.29.30">
    <property type="entry name" value="Pleckstrin-homology domain (PH domain)/Phosphotyrosine-binding domain (PTB)"/>
    <property type="match status" value="1"/>
</dbReference>
<dbReference type="HOGENOM" id="CLU_001356_1_2_1"/>
<reference evidence="4" key="3">
    <citation type="submission" date="2025-08" db="UniProtKB">
        <authorList>
            <consortium name="Ensembl"/>
        </authorList>
    </citation>
    <scope>IDENTIFICATION</scope>
</reference>
<reference evidence="4" key="4">
    <citation type="submission" date="2025-09" db="UniProtKB">
        <authorList>
            <consortium name="Ensembl"/>
        </authorList>
    </citation>
    <scope>IDENTIFICATION</scope>
</reference>
<dbReference type="PANTHER" id="PTHR45845:SF3">
    <property type="entry name" value="PURATROPHIN-1-LIKE, ISOFORM A"/>
    <property type="match status" value="1"/>
</dbReference>
<evidence type="ECO:0000313" key="5">
    <source>
        <dbReference type="Proteomes" id="UP000008144"/>
    </source>
</evidence>
<dbReference type="InterPro" id="IPR035899">
    <property type="entry name" value="DBL_dom_sf"/>
</dbReference>
<feature type="domain" description="DH" evidence="3">
    <location>
        <begin position="27"/>
        <end position="201"/>
    </location>
</feature>
<keyword evidence="5" id="KW-1185">Reference proteome</keyword>
<dbReference type="Pfam" id="PF22697">
    <property type="entry name" value="SOS1_NGEF_PH"/>
    <property type="match status" value="1"/>
</dbReference>
<dbReference type="CDD" id="cd00160">
    <property type="entry name" value="RhoGEF"/>
    <property type="match status" value="1"/>
</dbReference>
<dbReference type="Pfam" id="PF00621">
    <property type="entry name" value="RhoGEF"/>
    <property type="match status" value="1"/>
</dbReference>
<reference evidence="5" key="1">
    <citation type="journal article" date="2002" name="Science">
        <title>The draft genome of Ciona intestinalis: insights into chordate and vertebrate origins.</title>
        <authorList>
            <person name="Dehal P."/>
            <person name="Satou Y."/>
            <person name="Campbell R.K."/>
            <person name="Chapman J."/>
            <person name="Degnan B."/>
            <person name="De Tomaso A."/>
            <person name="Davidson B."/>
            <person name="Di Gregorio A."/>
            <person name="Gelpke M."/>
            <person name="Goodstein D.M."/>
            <person name="Harafuji N."/>
            <person name="Hastings K.E."/>
            <person name="Ho I."/>
            <person name="Hotta K."/>
            <person name="Huang W."/>
            <person name="Kawashima T."/>
            <person name="Lemaire P."/>
            <person name="Martinez D."/>
            <person name="Meinertzhagen I.A."/>
            <person name="Necula S."/>
            <person name="Nonaka M."/>
            <person name="Putnam N."/>
            <person name="Rash S."/>
            <person name="Saiga H."/>
            <person name="Satake M."/>
            <person name="Terry A."/>
            <person name="Yamada L."/>
            <person name="Wang H.G."/>
            <person name="Awazu S."/>
            <person name="Azumi K."/>
            <person name="Boore J."/>
            <person name="Branno M."/>
            <person name="Chin-Bow S."/>
            <person name="DeSantis R."/>
            <person name="Doyle S."/>
            <person name="Francino P."/>
            <person name="Keys D.N."/>
            <person name="Haga S."/>
            <person name="Hayashi H."/>
            <person name="Hino K."/>
            <person name="Imai K.S."/>
            <person name="Inaba K."/>
            <person name="Kano S."/>
            <person name="Kobayashi K."/>
            <person name="Kobayashi M."/>
            <person name="Lee B.I."/>
            <person name="Makabe K.W."/>
            <person name="Manohar C."/>
            <person name="Matassi G."/>
            <person name="Medina M."/>
            <person name="Mochizuki Y."/>
            <person name="Mount S."/>
            <person name="Morishita T."/>
            <person name="Miura S."/>
            <person name="Nakayama A."/>
            <person name="Nishizaka S."/>
            <person name="Nomoto H."/>
            <person name="Ohta F."/>
            <person name="Oishi K."/>
            <person name="Rigoutsos I."/>
            <person name="Sano M."/>
            <person name="Sasaki A."/>
            <person name="Sasakura Y."/>
            <person name="Shoguchi E."/>
            <person name="Shin-i T."/>
            <person name="Spagnuolo A."/>
            <person name="Stainier D."/>
            <person name="Suzuki M.M."/>
            <person name="Tassy O."/>
            <person name="Takatori N."/>
            <person name="Tokuoka M."/>
            <person name="Yagi K."/>
            <person name="Yoshizaki F."/>
            <person name="Wada S."/>
            <person name="Zhang C."/>
            <person name="Hyatt P.D."/>
            <person name="Larimer F."/>
            <person name="Detter C."/>
            <person name="Doggett N."/>
            <person name="Glavina T."/>
            <person name="Hawkins T."/>
            <person name="Richardson P."/>
            <person name="Lucas S."/>
            <person name="Kohara Y."/>
            <person name="Levine M."/>
            <person name="Satoh N."/>
            <person name="Rokhsar D.S."/>
        </authorList>
    </citation>
    <scope>NUCLEOTIDE SEQUENCE [LARGE SCALE GENOMIC DNA]</scope>
</reference>
<feature type="compositionally biased region" description="Low complexity" evidence="1">
    <location>
        <begin position="399"/>
        <end position="410"/>
    </location>
</feature>
<dbReference type="SMART" id="SM00325">
    <property type="entry name" value="RhoGEF"/>
    <property type="match status" value="1"/>
</dbReference>
<dbReference type="SUPFAM" id="SSF50729">
    <property type="entry name" value="PH domain-like"/>
    <property type="match status" value="1"/>
</dbReference>
<reference evidence="4" key="2">
    <citation type="journal article" date="2008" name="Genome Biol.">
        <title>Improved genome assembly and evidence-based global gene model set for the chordate Ciona intestinalis: new insight into intron and operon populations.</title>
        <authorList>
            <person name="Satou Y."/>
            <person name="Mineta K."/>
            <person name="Ogasawara M."/>
            <person name="Sasakura Y."/>
            <person name="Shoguchi E."/>
            <person name="Ueno K."/>
            <person name="Yamada L."/>
            <person name="Matsumoto J."/>
            <person name="Wasserscheid J."/>
            <person name="Dewar K."/>
            <person name="Wiley G.B."/>
            <person name="Macmil S.L."/>
            <person name="Roe B.A."/>
            <person name="Zeller R.W."/>
            <person name="Hastings K.E."/>
            <person name="Lemaire P."/>
            <person name="Lindquist E."/>
            <person name="Endo T."/>
            <person name="Hotta K."/>
            <person name="Inaba K."/>
        </authorList>
    </citation>
    <scope>NUCLEOTIDE SEQUENCE [LARGE SCALE GENOMIC DNA]</scope>
    <source>
        <strain evidence="4">wild type</strain>
    </source>
</reference>
<dbReference type="SMART" id="SM00233">
    <property type="entry name" value="PH"/>
    <property type="match status" value="1"/>
</dbReference>
<feature type="compositionally biased region" description="Low complexity" evidence="1">
    <location>
        <begin position="417"/>
        <end position="426"/>
    </location>
</feature>
<dbReference type="EMBL" id="EAAA01001619">
    <property type="status" value="NOT_ANNOTATED_CDS"/>
    <property type="molecule type" value="Genomic_DNA"/>
</dbReference>
<evidence type="ECO:0000259" key="2">
    <source>
        <dbReference type="PROSITE" id="PS50003"/>
    </source>
</evidence>
<dbReference type="Ensembl" id="ENSCINT00000004435.3">
    <property type="protein sequence ID" value="ENSCINP00000004435.3"/>
    <property type="gene ID" value="ENSCING00000002168.3"/>
</dbReference>
<feature type="domain" description="PH" evidence="2">
    <location>
        <begin position="213"/>
        <end position="323"/>
    </location>
</feature>
<feature type="region of interest" description="Disordered" evidence="1">
    <location>
        <begin position="385"/>
        <end position="426"/>
    </location>
</feature>
<dbReference type="InterPro" id="IPR001849">
    <property type="entry name" value="PH_domain"/>
</dbReference>
<dbReference type="InterPro" id="IPR052231">
    <property type="entry name" value="Rho_GEF_signaling-related"/>
</dbReference>